<gene>
    <name evidence="2" type="ORF">D7M11_10305</name>
</gene>
<dbReference type="SUPFAM" id="SSF52266">
    <property type="entry name" value="SGNH hydrolase"/>
    <property type="match status" value="1"/>
</dbReference>
<keyword evidence="3" id="KW-1185">Reference proteome</keyword>
<dbReference type="AlphaFoldDB" id="A0A3B0CHQ9"/>
<dbReference type="InterPro" id="IPR036514">
    <property type="entry name" value="SGNH_hydro_sf"/>
</dbReference>
<accession>A0A3B0CHQ9</accession>
<sequence length="338" mass="37656">MIHLIYENVELFNVEEAVAVPGRAGVLLQRIPDSVLNGLRDASQRQYRQASGVEIRFVNEGEPAQITLASYRGSVQAYLYFGNFAAGSFTVTEEPTVIECALPSPHFLFRDDFHGSDYPFSPRVVRLLFKGGEVHLLKAQGEGLRPPLPSELPKLRYMAYGTSITQGGATGLSYVNQTAWRLLADALNLGAAGTAYCEPELADYMAKRDDWNIASLCISVNMLNQGVSAEEFQAKARYMVRTIAERNPDKPLVCIGLFPSFHDLGYSWPNRIHTSTADEYRSILRDIAADPLLQNTHYIDGRELLTSFNGLSHDLLHPSDYGVIEIGEHLAKFMRKLI</sequence>
<dbReference type="Pfam" id="PF13472">
    <property type="entry name" value="Lipase_GDSL_2"/>
    <property type="match status" value="1"/>
</dbReference>
<feature type="domain" description="SGNH hydrolase-type esterase" evidence="1">
    <location>
        <begin position="159"/>
        <end position="322"/>
    </location>
</feature>
<dbReference type="Gene3D" id="3.40.50.1110">
    <property type="entry name" value="SGNH hydrolase"/>
    <property type="match status" value="1"/>
</dbReference>
<name>A0A3B0CHQ9_9BACL</name>
<evidence type="ECO:0000259" key="1">
    <source>
        <dbReference type="Pfam" id="PF13472"/>
    </source>
</evidence>
<proteinExistence type="predicted"/>
<dbReference type="RefSeq" id="WP_120747119.1">
    <property type="nucleotide sequence ID" value="NZ_RBAH01000006.1"/>
</dbReference>
<organism evidence="2 3">
    <name type="scientific">Paenibacillus ginsengarvi</name>
    <dbReference type="NCBI Taxonomy" id="400777"/>
    <lineage>
        <taxon>Bacteria</taxon>
        <taxon>Bacillati</taxon>
        <taxon>Bacillota</taxon>
        <taxon>Bacilli</taxon>
        <taxon>Bacillales</taxon>
        <taxon>Paenibacillaceae</taxon>
        <taxon>Paenibacillus</taxon>
    </lineage>
</organism>
<evidence type="ECO:0000313" key="3">
    <source>
        <dbReference type="Proteomes" id="UP000282311"/>
    </source>
</evidence>
<dbReference type="EMBL" id="RBAH01000006">
    <property type="protein sequence ID" value="RKN84913.1"/>
    <property type="molecule type" value="Genomic_DNA"/>
</dbReference>
<evidence type="ECO:0000313" key="2">
    <source>
        <dbReference type="EMBL" id="RKN84913.1"/>
    </source>
</evidence>
<dbReference type="Proteomes" id="UP000282311">
    <property type="component" value="Unassembled WGS sequence"/>
</dbReference>
<dbReference type="OrthoDB" id="2536002at2"/>
<comment type="caution">
    <text evidence="2">The sequence shown here is derived from an EMBL/GenBank/DDBJ whole genome shotgun (WGS) entry which is preliminary data.</text>
</comment>
<protein>
    <recommendedName>
        <fullName evidence="1">SGNH hydrolase-type esterase domain-containing protein</fullName>
    </recommendedName>
</protein>
<reference evidence="2 3" key="1">
    <citation type="journal article" date="2007" name="Int. J. Syst. Evol. Microbiol.">
        <title>Paenibacillus ginsengarvi sp. nov., isolated from soil from ginseng cultivation.</title>
        <authorList>
            <person name="Yoon M.H."/>
            <person name="Ten L.N."/>
            <person name="Im W.T."/>
        </authorList>
    </citation>
    <scope>NUCLEOTIDE SEQUENCE [LARGE SCALE GENOMIC DNA]</scope>
    <source>
        <strain evidence="2 3">KCTC 13059</strain>
    </source>
</reference>
<dbReference type="InterPro" id="IPR013830">
    <property type="entry name" value="SGNH_hydro"/>
</dbReference>